<reference evidence="1" key="1">
    <citation type="submission" date="2021-02" db="EMBL/GenBank/DDBJ databases">
        <authorList>
            <person name="Dougan E. K."/>
            <person name="Rhodes N."/>
            <person name="Thang M."/>
            <person name="Chan C."/>
        </authorList>
    </citation>
    <scope>NUCLEOTIDE SEQUENCE</scope>
</reference>
<proteinExistence type="predicted"/>
<dbReference type="Proteomes" id="UP000626109">
    <property type="component" value="Unassembled WGS sequence"/>
</dbReference>
<accession>A0A813JTG9</accession>
<evidence type="ECO:0000313" key="2">
    <source>
        <dbReference type="Proteomes" id="UP000626109"/>
    </source>
</evidence>
<sequence length="188" mass="21203">MSDWGTQDPCAAREQLRQITRQDELEADEDTVEVLAERLGQAFRRAGEVTWGRQAQPHQRLSEDAEKEDSIELFPSCIEVQRMLPDCVKRSDPSKVPPGCFSVLHGDNTQKETQAMAAEETRAQKVQAARARGEAAMLRLQIEETRRLQTLEMQTLVHKPCRAEEVQCKKPLNTSNGLTLRFSRVGGS</sequence>
<gene>
    <name evidence="1" type="ORF">PGLA2088_LOCUS23245</name>
</gene>
<name>A0A813JTG9_POLGL</name>
<organism evidence="1 2">
    <name type="scientific">Polarella glacialis</name>
    <name type="common">Dinoflagellate</name>
    <dbReference type="NCBI Taxonomy" id="89957"/>
    <lineage>
        <taxon>Eukaryota</taxon>
        <taxon>Sar</taxon>
        <taxon>Alveolata</taxon>
        <taxon>Dinophyceae</taxon>
        <taxon>Suessiales</taxon>
        <taxon>Suessiaceae</taxon>
        <taxon>Polarella</taxon>
    </lineage>
</organism>
<evidence type="ECO:0000313" key="1">
    <source>
        <dbReference type="EMBL" id="CAE8683024.1"/>
    </source>
</evidence>
<protein>
    <submittedName>
        <fullName evidence="1">Uncharacterized protein</fullName>
    </submittedName>
</protein>
<dbReference type="EMBL" id="CAJNNW010026147">
    <property type="protein sequence ID" value="CAE8683024.1"/>
    <property type="molecule type" value="Genomic_DNA"/>
</dbReference>
<comment type="caution">
    <text evidence="1">The sequence shown here is derived from an EMBL/GenBank/DDBJ whole genome shotgun (WGS) entry which is preliminary data.</text>
</comment>
<dbReference type="AlphaFoldDB" id="A0A813JTG9"/>